<keyword evidence="2" id="KW-0175">Coiled coil</keyword>
<dbReference type="SUPFAM" id="SSF48403">
    <property type="entry name" value="Ankyrin repeat"/>
    <property type="match status" value="1"/>
</dbReference>
<feature type="repeat" description="ANK" evidence="1">
    <location>
        <begin position="177"/>
        <end position="209"/>
    </location>
</feature>
<dbReference type="PANTHER" id="PTHR24177:SF474">
    <property type="entry name" value="ANKYRIN REPEAT-CONTAINING DOMAIN, PGG DOMAIN, ANKYRIN REPEAT-CONTAINING DOMAIN SUPERFAMILY"/>
    <property type="match status" value="1"/>
</dbReference>
<feature type="domain" description="PGG" evidence="4">
    <location>
        <begin position="487"/>
        <end position="599"/>
    </location>
</feature>
<sequence length="709" mass="79398">MAGSSSSLPIPGEANPYPYPSHVCAPNFVTVKLSGPDTYDVWKMQMMCLLESHDMLSFVSSHASGEEKVGDLLWRRSDALVKGLSEIVEEEEDEEESERRKEDDERTKLLQSLNVATLNHYYDVLKEGKVRVTDRITINGNTALHLVVGATHSKKILKKMLEMVTDDATLLGLKNSDGSTLLHVAAIVGNTEAAEILVEKNKKLLITKDKEGHTPLERAFSNMHTGTYLCLLNKTPDKNKATIFNGTTTNGVQLLVNAISSKHYHSARQIIKHYTKFRDDSVLMAIAQNFPQKPNIWGQGSFQLIYEISREEEGDMYDDAIHILEEVCKLIKRHTDPISHHSYYNHAILEAARQNAYEVVERIVRHFPNATWSTNKEDHNIIQNAVINRSERVYNLVYQVSEHKNTSITIKDPCRNNLLHLAARMAPPDKLNLISGAALQIQYELQWFKEVKGFVCPSNITQKNSSGDTPQMVFTREHQDLVIKGENWMKATAESYTITAALITTIMFASAITVPGGNNQNTGIPIFNHDTAFTIFAVSDAVSLFTSVTSLLMFLSILTTRFAEQDFLFKLPTKLIIGLTTLFISTTAMIVAFGATLFLVFGGSHPWILIPIAALTCLPIASFVTLQFPLIADLVISTYGRKIQSHTCNINIAMKSPHSNLPKTITSRGSLGDFSRKRVDFSFEKRAKIATNWAANVAMRRVAWVMKQR</sequence>
<proteinExistence type="predicted"/>
<evidence type="ECO:0000259" key="4">
    <source>
        <dbReference type="Pfam" id="PF13962"/>
    </source>
</evidence>
<dbReference type="PROSITE" id="PS50088">
    <property type="entry name" value="ANK_REPEAT"/>
    <property type="match status" value="1"/>
</dbReference>
<dbReference type="InterPro" id="IPR002110">
    <property type="entry name" value="Ankyrin_rpt"/>
</dbReference>
<protein>
    <recommendedName>
        <fullName evidence="4">PGG domain-containing protein</fullName>
    </recommendedName>
</protein>
<dbReference type="InterPro" id="IPR026961">
    <property type="entry name" value="PGG_dom"/>
</dbReference>
<dbReference type="EMBL" id="SZYD01001401">
    <property type="protein sequence ID" value="KAD0773938.1"/>
    <property type="molecule type" value="Genomic_DNA"/>
</dbReference>
<organism evidence="5 6">
    <name type="scientific">Mikania micrantha</name>
    <name type="common">bitter vine</name>
    <dbReference type="NCBI Taxonomy" id="192012"/>
    <lineage>
        <taxon>Eukaryota</taxon>
        <taxon>Viridiplantae</taxon>
        <taxon>Streptophyta</taxon>
        <taxon>Embryophyta</taxon>
        <taxon>Tracheophyta</taxon>
        <taxon>Spermatophyta</taxon>
        <taxon>Magnoliopsida</taxon>
        <taxon>eudicotyledons</taxon>
        <taxon>Gunneridae</taxon>
        <taxon>Pentapetalae</taxon>
        <taxon>asterids</taxon>
        <taxon>campanulids</taxon>
        <taxon>Asterales</taxon>
        <taxon>Asteraceae</taxon>
        <taxon>Asteroideae</taxon>
        <taxon>Heliantheae alliance</taxon>
        <taxon>Eupatorieae</taxon>
        <taxon>Mikania</taxon>
    </lineage>
</organism>
<dbReference type="AlphaFoldDB" id="A0A5N6LGB4"/>
<keyword evidence="3" id="KW-0472">Membrane</keyword>
<dbReference type="Proteomes" id="UP000326396">
    <property type="component" value="Unassembled WGS sequence"/>
</dbReference>
<keyword evidence="3" id="KW-0812">Transmembrane</keyword>
<accession>A0A5N6LGB4</accession>
<dbReference type="PROSITE" id="PS50297">
    <property type="entry name" value="ANK_REP_REGION"/>
    <property type="match status" value="1"/>
</dbReference>
<comment type="caution">
    <text evidence="5">The sequence shown here is derived from an EMBL/GenBank/DDBJ whole genome shotgun (WGS) entry which is preliminary data.</text>
</comment>
<keyword evidence="1" id="KW-0040">ANK repeat</keyword>
<dbReference type="GO" id="GO:0016020">
    <property type="term" value="C:membrane"/>
    <property type="evidence" value="ECO:0007669"/>
    <property type="project" value="TreeGrafter"/>
</dbReference>
<evidence type="ECO:0000256" key="3">
    <source>
        <dbReference type="SAM" id="Phobius"/>
    </source>
</evidence>
<dbReference type="InterPro" id="IPR036770">
    <property type="entry name" value="Ankyrin_rpt-contain_sf"/>
</dbReference>
<dbReference type="Pfam" id="PF13962">
    <property type="entry name" value="PGG"/>
    <property type="match status" value="1"/>
</dbReference>
<feature type="transmembrane region" description="Helical" evidence="3">
    <location>
        <begin position="575"/>
        <end position="601"/>
    </location>
</feature>
<evidence type="ECO:0000256" key="1">
    <source>
        <dbReference type="PROSITE-ProRule" id="PRU00023"/>
    </source>
</evidence>
<dbReference type="Gene3D" id="1.25.40.20">
    <property type="entry name" value="Ankyrin repeat-containing domain"/>
    <property type="match status" value="2"/>
</dbReference>
<feature type="transmembrane region" description="Helical" evidence="3">
    <location>
        <begin position="541"/>
        <end position="563"/>
    </location>
</feature>
<keyword evidence="3" id="KW-1133">Transmembrane helix</keyword>
<evidence type="ECO:0000256" key="2">
    <source>
        <dbReference type="SAM" id="Coils"/>
    </source>
</evidence>
<name>A0A5N6LGB4_9ASTR</name>
<feature type="transmembrane region" description="Helical" evidence="3">
    <location>
        <begin position="607"/>
        <end position="632"/>
    </location>
</feature>
<evidence type="ECO:0000313" key="6">
    <source>
        <dbReference type="Proteomes" id="UP000326396"/>
    </source>
</evidence>
<dbReference type="PANTHER" id="PTHR24177">
    <property type="entry name" value="CASKIN"/>
    <property type="match status" value="1"/>
</dbReference>
<dbReference type="SMART" id="SM00248">
    <property type="entry name" value="ANK"/>
    <property type="match status" value="5"/>
</dbReference>
<keyword evidence="6" id="KW-1185">Reference proteome</keyword>
<dbReference type="OrthoDB" id="1585644at2759"/>
<feature type="coiled-coil region" evidence="2">
    <location>
        <begin position="81"/>
        <end position="108"/>
    </location>
</feature>
<gene>
    <name evidence="5" type="ORF">E3N88_43731</name>
</gene>
<dbReference type="Pfam" id="PF12796">
    <property type="entry name" value="Ank_2"/>
    <property type="match status" value="1"/>
</dbReference>
<evidence type="ECO:0000313" key="5">
    <source>
        <dbReference type="EMBL" id="KAD0773938.1"/>
    </source>
</evidence>
<reference evidence="5 6" key="1">
    <citation type="submission" date="2019-05" db="EMBL/GenBank/DDBJ databases">
        <title>Mikania micrantha, genome provides insights into the molecular mechanism of rapid growth.</title>
        <authorList>
            <person name="Liu B."/>
        </authorList>
    </citation>
    <scope>NUCLEOTIDE SEQUENCE [LARGE SCALE GENOMIC DNA]</scope>
    <source>
        <strain evidence="5">NLD-2019</strain>
        <tissue evidence="5">Leaf</tissue>
    </source>
</reference>